<accession>A0ABD0PZ93</accession>
<evidence type="ECO:0000313" key="1">
    <source>
        <dbReference type="EMBL" id="KAL0179214.1"/>
    </source>
</evidence>
<reference evidence="1 2" key="1">
    <citation type="submission" date="2024-05" db="EMBL/GenBank/DDBJ databases">
        <title>Genome sequencing and assembly of Indian major carp, Cirrhinus mrigala (Hamilton, 1822).</title>
        <authorList>
            <person name="Mohindra V."/>
            <person name="Chowdhury L.M."/>
            <person name="Lal K."/>
            <person name="Jena J.K."/>
        </authorList>
    </citation>
    <scope>NUCLEOTIDE SEQUENCE [LARGE SCALE GENOMIC DNA]</scope>
    <source>
        <strain evidence="1">CM1030</strain>
        <tissue evidence="1">Blood</tissue>
    </source>
</reference>
<dbReference type="EMBL" id="JAMKFB020000012">
    <property type="protein sequence ID" value="KAL0179214.1"/>
    <property type="molecule type" value="Genomic_DNA"/>
</dbReference>
<keyword evidence="2" id="KW-1185">Reference proteome</keyword>
<feature type="non-terminal residue" evidence="1">
    <location>
        <position position="51"/>
    </location>
</feature>
<gene>
    <name evidence="1" type="ORF">M9458_024656</name>
</gene>
<dbReference type="AlphaFoldDB" id="A0ABD0PZ93"/>
<comment type="caution">
    <text evidence="1">The sequence shown here is derived from an EMBL/GenBank/DDBJ whole genome shotgun (WGS) entry which is preliminary data.</text>
</comment>
<name>A0ABD0PZ93_CIRMR</name>
<dbReference type="Proteomes" id="UP001529510">
    <property type="component" value="Unassembled WGS sequence"/>
</dbReference>
<organism evidence="1 2">
    <name type="scientific">Cirrhinus mrigala</name>
    <name type="common">Mrigala</name>
    <dbReference type="NCBI Taxonomy" id="683832"/>
    <lineage>
        <taxon>Eukaryota</taxon>
        <taxon>Metazoa</taxon>
        <taxon>Chordata</taxon>
        <taxon>Craniata</taxon>
        <taxon>Vertebrata</taxon>
        <taxon>Euteleostomi</taxon>
        <taxon>Actinopterygii</taxon>
        <taxon>Neopterygii</taxon>
        <taxon>Teleostei</taxon>
        <taxon>Ostariophysi</taxon>
        <taxon>Cypriniformes</taxon>
        <taxon>Cyprinidae</taxon>
        <taxon>Labeoninae</taxon>
        <taxon>Labeonini</taxon>
        <taxon>Cirrhinus</taxon>
    </lineage>
</organism>
<protein>
    <submittedName>
        <fullName evidence="1">Uncharacterized protein</fullName>
    </submittedName>
</protein>
<feature type="non-terminal residue" evidence="1">
    <location>
        <position position="1"/>
    </location>
</feature>
<proteinExistence type="predicted"/>
<evidence type="ECO:0000313" key="2">
    <source>
        <dbReference type="Proteomes" id="UP001529510"/>
    </source>
</evidence>
<sequence length="51" mass="5525">SPPGIRWEGDYDEKSSSLLPTRTQQLLCNTAVTNSKLEATEKGISPSDSDT</sequence>